<evidence type="ECO:0000259" key="8">
    <source>
        <dbReference type="Pfam" id="PF02687"/>
    </source>
</evidence>
<feature type="transmembrane region" description="Helical" evidence="7">
    <location>
        <begin position="712"/>
        <end position="740"/>
    </location>
</feature>
<evidence type="ECO:0000313" key="10">
    <source>
        <dbReference type="Proteomes" id="UP001595912"/>
    </source>
</evidence>
<proteinExistence type="predicted"/>
<keyword evidence="10" id="KW-1185">Reference proteome</keyword>
<feature type="transmembrane region" description="Helical" evidence="7">
    <location>
        <begin position="439"/>
        <end position="459"/>
    </location>
</feature>
<keyword evidence="4 7" id="KW-1133">Transmembrane helix</keyword>
<feature type="transmembrane region" description="Helical" evidence="7">
    <location>
        <begin position="318"/>
        <end position="340"/>
    </location>
</feature>
<dbReference type="Pfam" id="PF02687">
    <property type="entry name" value="FtsX"/>
    <property type="match status" value="2"/>
</dbReference>
<protein>
    <submittedName>
        <fullName evidence="9">FtsX-like permease family protein</fullName>
    </submittedName>
</protein>
<reference evidence="10" key="1">
    <citation type="journal article" date="2019" name="Int. J. Syst. Evol. Microbiol.">
        <title>The Global Catalogue of Microorganisms (GCM) 10K type strain sequencing project: providing services to taxonomists for standard genome sequencing and annotation.</title>
        <authorList>
            <consortium name="The Broad Institute Genomics Platform"/>
            <consortium name="The Broad Institute Genome Sequencing Center for Infectious Disease"/>
            <person name="Wu L."/>
            <person name="Ma J."/>
        </authorList>
    </citation>
    <scope>NUCLEOTIDE SEQUENCE [LARGE SCALE GENOMIC DNA]</scope>
    <source>
        <strain evidence="10">CGMCC 4.7152</strain>
    </source>
</reference>
<feature type="domain" description="ABC3 transporter permease C-terminal" evidence="8">
    <location>
        <begin position="227"/>
        <end position="342"/>
    </location>
</feature>
<feature type="transmembrane region" description="Helical" evidence="7">
    <location>
        <begin position="664"/>
        <end position="685"/>
    </location>
</feature>
<keyword evidence="3 7" id="KW-0812">Transmembrane</keyword>
<comment type="caution">
    <text evidence="9">The sequence shown here is derived from an EMBL/GenBank/DDBJ whole genome shotgun (WGS) entry which is preliminary data.</text>
</comment>
<feature type="transmembrane region" description="Helical" evidence="7">
    <location>
        <begin position="361"/>
        <end position="381"/>
    </location>
</feature>
<organism evidence="9 10">
    <name type="scientific">Dactylosporangium cerinum</name>
    <dbReference type="NCBI Taxonomy" id="1434730"/>
    <lineage>
        <taxon>Bacteria</taxon>
        <taxon>Bacillati</taxon>
        <taxon>Actinomycetota</taxon>
        <taxon>Actinomycetes</taxon>
        <taxon>Micromonosporales</taxon>
        <taxon>Micromonosporaceae</taxon>
        <taxon>Dactylosporangium</taxon>
    </lineage>
</organism>
<keyword evidence="5 7" id="KW-0472">Membrane</keyword>
<gene>
    <name evidence="9" type="ORF">ACFPIJ_47700</name>
</gene>
<feature type="transmembrane region" description="Helical" evidence="7">
    <location>
        <begin position="220"/>
        <end position="244"/>
    </location>
</feature>
<dbReference type="InterPro" id="IPR003838">
    <property type="entry name" value="ABC3_permease_C"/>
</dbReference>
<feature type="domain" description="ABC3 transporter permease C-terminal" evidence="8">
    <location>
        <begin position="669"/>
        <end position="774"/>
    </location>
</feature>
<feature type="transmembrane region" description="Helical" evidence="7">
    <location>
        <begin position="752"/>
        <end position="776"/>
    </location>
</feature>
<dbReference type="InterPro" id="IPR038766">
    <property type="entry name" value="Membrane_comp_ABC_pdt"/>
</dbReference>
<dbReference type="PANTHER" id="PTHR30287">
    <property type="entry name" value="MEMBRANE COMPONENT OF PREDICTED ABC SUPERFAMILY METABOLITE UPTAKE TRANSPORTER"/>
    <property type="match status" value="1"/>
</dbReference>
<dbReference type="EMBL" id="JBHSIU010000081">
    <property type="protein sequence ID" value="MFC5005498.1"/>
    <property type="molecule type" value="Genomic_DNA"/>
</dbReference>
<accession>A0ABV9WD99</accession>
<evidence type="ECO:0000256" key="7">
    <source>
        <dbReference type="SAM" id="Phobius"/>
    </source>
</evidence>
<feature type="transmembrane region" description="Helical" evidence="7">
    <location>
        <begin position="276"/>
        <end position="298"/>
    </location>
</feature>
<name>A0ABV9WD99_9ACTN</name>
<evidence type="ECO:0000256" key="3">
    <source>
        <dbReference type="ARBA" id="ARBA00022692"/>
    </source>
</evidence>
<sequence length="787" mass="82076">MTGPAQVGGLGGAGRHAPAAGPVHTGRLRRWAAEVGLGARLALTGGREGLLRTALTAIGVGLGVAVLLLSVSVPAMLDARSSRTAARDDDRYGSDKITPGDTTVLTLNISTSYRGRSVRGRLVRPDGAHPVLPPGVRSLPAPGTMLVSPALRDLLASGDGALLRDRMPGTVGGTIGKAGLSGPNELVYYAVRSDLAFGQPQVQRIDGYGSRSPHEPLDPFLLMLVIVIFVVLLMPVAMFVAAATRFGSEQRDRRLAAVRLVGADGGMTRRIAAGEAVVSATLGLLVGGVIFLVCRPFVEFFEIAQLSVYGTDLRPPLPLLALLIVSVPLAALAMSLVALRRVVVEPLGVVRRATARTHRRLWWRLLTPLAGGALLAPLAGSHGEFNLWQAVGGVSLVLLGVALLLPWVFDRVVGRLGAGGGLSWQMAVRRLQLSGGSSVRAVGAIAVAAAGTIALQMLFSAADAAYTKDARLDPAQAQAFTVVEVSALATATDGAALDAKLRTGGVTSVSTFRRDAAHFGEDGYVTMWVGDCAVLRELAELDRCADGDVFVLDQPDLAGQTVIMGDSGPDVERPHAEWTVPATARPAKALPGPYGEPTGVLVTTGAAPPAEPSPTFVSYVHLAPGDEDAPERLLNAAMAISPTMDVTIRRAQVRDSTFASIRRGLFAGSAVTLLLVGLSLLVGTLEQLRERRRTLAALVAFGARRSTMGWSILWQTLVPVVLGLLLAAALGLGLGALLLATVDVPFHADVSGIAIVCGIAAGVVLLVTTASLPALWRLMRPDGLRFE</sequence>
<dbReference type="RefSeq" id="WP_380126139.1">
    <property type="nucleotide sequence ID" value="NZ_JBHSIU010000081.1"/>
</dbReference>
<dbReference type="PANTHER" id="PTHR30287:SF2">
    <property type="entry name" value="BLL1001 PROTEIN"/>
    <property type="match status" value="1"/>
</dbReference>
<keyword evidence="2" id="KW-1003">Cell membrane</keyword>
<evidence type="ECO:0000313" key="9">
    <source>
        <dbReference type="EMBL" id="MFC5005498.1"/>
    </source>
</evidence>
<comment type="subcellular location">
    <subcellularLocation>
        <location evidence="1">Cell membrane</location>
        <topology evidence="1">Multi-pass membrane protein</topology>
    </subcellularLocation>
</comment>
<dbReference type="Proteomes" id="UP001595912">
    <property type="component" value="Unassembled WGS sequence"/>
</dbReference>
<feature type="transmembrane region" description="Helical" evidence="7">
    <location>
        <begin position="387"/>
        <end position="409"/>
    </location>
</feature>
<evidence type="ECO:0000256" key="4">
    <source>
        <dbReference type="ARBA" id="ARBA00022989"/>
    </source>
</evidence>
<feature type="compositionally biased region" description="Gly residues" evidence="6">
    <location>
        <begin position="1"/>
        <end position="14"/>
    </location>
</feature>
<feature type="transmembrane region" description="Helical" evidence="7">
    <location>
        <begin position="50"/>
        <end position="73"/>
    </location>
</feature>
<evidence type="ECO:0000256" key="1">
    <source>
        <dbReference type="ARBA" id="ARBA00004651"/>
    </source>
</evidence>
<evidence type="ECO:0000256" key="5">
    <source>
        <dbReference type="ARBA" id="ARBA00023136"/>
    </source>
</evidence>
<evidence type="ECO:0000256" key="2">
    <source>
        <dbReference type="ARBA" id="ARBA00022475"/>
    </source>
</evidence>
<feature type="region of interest" description="Disordered" evidence="6">
    <location>
        <begin position="1"/>
        <end position="22"/>
    </location>
</feature>
<evidence type="ECO:0000256" key="6">
    <source>
        <dbReference type="SAM" id="MobiDB-lite"/>
    </source>
</evidence>